<accession>A0A3M6TJX8</accession>
<gene>
    <name evidence="1" type="ORF">pdam_00008663</name>
</gene>
<keyword evidence="2" id="KW-1185">Reference proteome</keyword>
<organism evidence="1 2">
    <name type="scientific">Pocillopora damicornis</name>
    <name type="common">Cauliflower coral</name>
    <name type="synonym">Millepora damicornis</name>
    <dbReference type="NCBI Taxonomy" id="46731"/>
    <lineage>
        <taxon>Eukaryota</taxon>
        <taxon>Metazoa</taxon>
        <taxon>Cnidaria</taxon>
        <taxon>Anthozoa</taxon>
        <taxon>Hexacorallia</taxon>
        <taxon>Scleractinia</taxon>
        <taxon>Astrocoeniina</taxon>
        <taxon>Pocilloporidae</taxon>
        <taxon>Pocillopora</taxon>
    </lineage>
</organism>
<protein>
    <submittedName>
        <fullName evidence="1">Uncharacterized protein</fullName>
    </submittedName>
</protein>
<comment type="caution">
    <text evidence="1">The sequence shown here is derived from an EMBL/GenBank/DDBJ whole genome shotgun (WGS) entry which is preliminary data.</text>
</comment>
<name>A0A3M6TJX8_POCDA</name>
<dbReference type="AlphaFoldDB" id="A0A3M6TJX8"/>
<evidence type="ECO:0000313" key="2">
    <source>
        <dbReference type="Proteomes" id="UP000275408"/>
    </source>
</evidence>
<reference evidence="1 2" key="1">
    <citation type="journal article" date="2018" name="Sci. Rep.">
        <title>Comparative analysis of the Pocillopora damicornis genome highlights role of immune system in coral evolution.</title>
        <authorList>
            <person name="Cunning R."/>
            <person name="Bay R.A."/>
            <person name="Gillette P."/>
            <person name="Baker A.C."/>
            <person name="Traylor-Knowles N."/>
        </authorList>
    </citation>
    <scope>NUCLEOTIDE SEQUENCE [LARGE SCALE GENOMIC DNA]</scope>
    <source>
        <strain evidence="1">RSMAS</strain>
        <tissue evidence="1">Whole animal</tissue>
    </source>
</reference>
<sequence>MKRGYKAYAEYSMFSAGCLLQFQQQYVKLFWRFTEDGKYIEWDEYHLRLVHWSADTLHHEIL</sequence>
<evidence type="ECO:0000313" key="1">
    <source>
        <dbReference type="EMBL" id="RMX41578.1"/>
    </source>
</evidence>
<dbReference type="Proteomes" id="UP000275408">
    <property type="component" value="Unassembled WGS sequence"/>
</dbReference>
<dbReference type="EMBL" id="RCHS01003477">
    <property type="protein sequence ID" value="RMX41578.1"/>
    <property type="molecule type" value="Genomic_DNA"/>
</dbReference>
<proteinExistence type="predicted"/>